<dbReference type="EMBL" id="BSUW01000002">
    <property type="protein sequence ID" value="GMA73332.1"/>
    <property type="molecule type" value="Genomic_DNA"/>
</dbReference>
<accession>A0AA38CZD3</accession>
<evidence type="ECO:0000259" key="1">
    <source>
        <dbReference type="PROSITE" id="PS50965"/>
    </source>
</evidence>
<dbReference type="Proteomes" id="UP000268310">
    <property type="component" value="Chromosome"/>
</dbReference>
<dbReference type="Pfam" id="PF08378">
    <property type="entry name" value="NERD"/>
    <property type="match status" value="1"/>
</dbReference>
<organism evidence="3 6">
    <name type="scientific">Tetragenococcus osmophilus</name>
    <dbReference type="NCBI Taxonomy" id="526944"/>
    <lineage>
        <taxon>Bacteria</taxon>
        <taxon>Bacillati</taxon>
        <taxon>Bacillota</taxon>
        <taxon>Bacilli</taxon>
        <taxon>Lactobacillales</taxon>
        <taxon>Enterococcaceae</taxon>
        <taxon>Tetragenococcus</taxon>
    </lineage>
</organism>
<reference evidence="3" key="4">
    <citation type="submission" date="2023-02" db="EMBL/GenBank/DDBJ databases">
        <authorList>
            <person name="Sun Q."/>
            <person name="Mori K."/>
        </authorList>
    </citation>
    <scope>NUCLEOTIDE SEQUENCE</scope>
    <source>
        <strain evidence="3">NBRC 114545</strain>
    </source>
</reference>
<dbReference type="EMBL" id="CP027783">
    <property type="protein sequence ID" value="AYW47212.1"/>
    <property type="molecule type" value="Genomic_DNA"/>
</dbReference>
<protein>
    <recommendedName>
        <fullName evidence="1">NERD domain-containing protein</fullName>
    </recommendedName>
</protein>
<dbReference type="EMBL" id="BSUW01000001">
    <property type="protein sequence ID" value="GMA73270.1"/>
    <property type="molecule type" value="Genomic_DNA"/>
</dbReference>
<dbReference type="PROSITE" id="PS50965">
    <property type="entry name" value="NERD"/>
    <property type="match status" value="1"/>
</dbReference>
<name>A0AA38CZD3_9ENTE</name>
<dbReference type="AlphaFoldDB" id="A0AA38CZD3"/>
<dbReference type="Proteomes" id="UP001157039">
    <property type="component" value="Unassembled WGS sequence"/>
</dbReference>
<feature type="domain" description="NERD" evidence="1">
    <location>
        <begin position="33"/>
        <end position="147"/>
    </location>
</feature>
<proteinExistence type="predicted"/>
<dbReference type="KEGG" id="too:C7K38_01775"/>
<keyword evidence="5" id="KW-1185">Reference proteome</keyword>
<reference evidence="2" key="3">
    <citation type="submission" date="2018-03" db="EMBL/GenBank/DDBJ databases">
        <authorList>
            <person name="Jeon C.O."/>
        </authorList>
    </citation>
    <scope>NUCLEOTIDE SEQUENCE</scope>
    <source>
        <strain evidence="2">JCM 31126</strain>
    </source>
</reference>
<reference evidence="3 6" key="2">
    <citation type="journal article" date="2014" name="Int. J. Syst. Evol. Microbiol.">
        <title>Complete genome sequence of Corynebacterium casei LMG S-19264T (=DSM 44701T), isolated from a smear-ripened cheese.</title>
        <authorList>
            <consortium name="US DOE Joint Genome Institute (JGI-PGF)"/>
            <person name="Walter F."/>
            <person name="Albersmeier A."/>
            <person name="Kalinowski J."/>
            <person name="Ruckert C."/>
        </authorList>
    </citation>
    <scope>NUCLEOTIDE SEQUENCE [LARGE SCALE GENOMIC DNA]</scope>
    <source>
        <strain evidence="3 6">NBRC 114545</strain>
    </source>
</reference>
<evidence type="ECO:0000313" key="2">
    <source>
        <dbReference type="EMBL" id="AYW47212.1"/>
    </source>
</evidence>
<dbReference type="RefSeq" id="WP_123934237.1">
    <property type="nucleotide sequence ID" value="NZ_BSUW01000001.1"/>
</dbReference>
<dbReference type="InterPro" id="IPR011528">
    <property type="entry name" value="NERD"/>
</dbReference>
<evidence type="ECO:0000313" key="5">
    <source>
        <dbReference type="Proteomes" id="UP000268310"/>
    </source>
</evidence>
<evidence type="ECO:0000313" key="3">
    <source>
        <dbReference type="EMBL" id="GMA73270.1"/>
    </source>
</evidence>
<gene>
    <name evidence="2" type="ORF">C7K38_01775</name>
    <name evidence="3" type="ORF">GCM10025885_23190</name>
    <name evidence="4" type="ORF">GCM10025885_23810</name>
</gene>
<evidence type="ECO:0000313" key="6">
    <source>
        <dbReference type="Proteomes" id="UP001157039"/>
    </source>
</evidence>
<reference evidence="2 5" key="1">
    <citation type="journal article" date="2012" name="Int. J. Syst. Evol. Microbiol.">
        <title>Characterization of Tetragenococcus strains from sugar thick juice reveals a novel species, Tetragenococcus osmophilus sp. nov., and divides Tetragenococcus halophilus into two subspecies, T. halophilus subsp. halophilus subsp. nov. and T. halophilus subsp. flandriensis subsp. nov.</title>
        <authorList>
            <person name="Juste A."/>
            <person name="Van Trappen S."/>
            <person name="Verreth C."/>
            <person name="Cleenwerck I."/>
            <person name="De Vos P."/>
            <person name="Lievens B."/>
            <person name="Willems K.A."/>
        </authorList>
    </citation>
    <scope>NUCLEOTIDE SEQUENCE [LARGE SCALE GENOMIC DNA]</scope>
    <source>
        <strain evidence="2 5">JCM 31126</strain>
    </source>
</reference>
<evidence type="ECO:0000313" key="4">
    <source>
        <dbReference type="EMBL" id="GMA73332.1"/>
    </source>
</evidence>
<sequence length="328" mass="39180">MRMKPQDLSWLEAIRQRGRLNDEEKKSYQRLLTGFQGELSFDQLWEHFLGNKFECLDDVTLDYHGDVSQMDKIFKDGNIVYLADIKNYQGNYVYENNALKIGKTIFANDIIEQARRSRRIFTRLFEDYQLPLEVKNVIIFINEQGRINLCDELPEIILNYEEIPSWLMSLRGHIQTNQNLSWQELIKKYQIPHYGTNRICTTERLKSLKKGVHCAKCGSFSLNSKRYVLECECGHVEVKQMAYLRTNCEYGVIMHHLPLKRSEIIEFFEEGYSADYIKNTLIKYFIPIEPNKKDGKYQNFGQPFDYWFKEDSRHFEKLEKRKNWHSDF</sequence>